<evidence type="ECO:0000256" key="8">
    <source>
        <dbReference type="PIRNR" id="PIRNR023381"/>
    </source>
</evidence>
<dbReference type="InterPro" id="IPR006603">
    <property type="entry name" value="PQ-loop_rpt"/>
</dbReference>
<dbReference type="InterPro" id="IPR016817">
    <property type="entry name" value="MannP-dilichol_defect-1"/>
</dbReference>
<feature type="transmembrane region" description="Helical" evidence="9">
    <location>
        <begin position="35"/>
        <end position="54"/>
    </location>
</feature>
<feature type="transmembrane region" description="Helical" evidence="9">
    <location>
        <begin position="178"/>
        <end position="200"/>
    </location>
</feature>
<dbReference type="InParanoid" id="A0A674HI34"/>
<keyword evidence="2" id="KW-0813">Transport</keyword>
<dbReference type="OMA" id="LQVLYYW"/>
<evidence type="ECO:0000313" key="11">
    <source>
        <dbReference type="Proteomes" id="UP000007754"/>
    </source>
</evidence>
<dbReference type="AlphaFoldDB" id="A0A674HI34"/>
<name>A0A674HI34_TAEGU</name>
<evidence type="ECO:0000256" key="2">
    <source>
        <dbReference type="ARBA" id="ARBA00022448"/>
    </source>
</evidence>
<feature type="transmembrane region" description="Helical" evidence="9">
    <location>
        <begin position="123"/>
        <end position="140"/>
    </location>
</feature>
<evidence type="ECO:0000256" key="3">
    <source>
        <dbReference type="ARBA" id="ARBA00022692"/>
    </source>
</evidence>
<feature type="transmembrane region" description="Helical" evidence="9">
    <location>
        <begin position="206"/>
        <end position="229"/>
    </location>
</feature>
<evidence type="ECO:0000256" key="1">
    <source>
        <dbReference type="ARBA" id="ARBA00004141"/>
    </source>
</evidence>
<reference evidence="10" key="2">
    <citation type="submission" date="2025-09" db="UniProtKB">
        <authorList>
            <consortium name="Ensembl"/>
        </authorList>
    </citation>
    <scope>IDENTIFICATION</scope>
</reference>
<keyword evidence="4" id="KW-0677">Repeat</keyword>
<dbReference type="FunFam" id="1.20.1280.290:FF:000006">
    <property type="entry name" value="mannose-P-dolichol utilization defect 1 protein"/>
    <property type="match status" value="1"/>
</dbReference>
<protein>
    <recommendedName>
        <fullName evidence="8">Solute carrier family 66 member 3</fullName>
    </recommendedName>
</protein>
<keyword evidence="11" id="KW-1185">Reference proteome</keyword>
<evidence type="ECO:0000313" key="10">
    <source>
        <dbReference type="Ensembl" id="ENSTGUP00000035439.1"/>
    </source>
</evidence>
<dbReference type="OrthoDB" id="9217846at2759"/>
<dbReference type="CTD" id="9526"/>
<evidence type="ECO:0000256" key="9">
    <source>
        <dbReference type="SAM" id="Phobius"/>
    </source>
</evidence>
<dbReference type="Proteomes" id="UP000007754">
    <property type="component" value="Unplaced"/>
</dbReference>
<keyword evidence="6 8" id="KW-0472">Membrane</keyword>
<comment type="subcellular location">
    <subcellularLocation>
        <location evidence="1 8">Membrane</location>
        <topology evidence="1 8">Multi-pass membrane protein</topology>
    </subcellularLocation>
</comment>
<evidence type="ECO:0000256" key="4">
    <source>
        <dbReference type="ARBA" id="ARBA00022737"/>
    </source>
</evidence>
<accession>A0A674HI34</accession>
<dbReference type="PIRSF" id="PIRSF023381">
    <property type="entry name" value="MannP-dilichol_defect-1p"/>
    <property type="match status" value="1"/>
</dbReference>
<dbReference type="GeneTree" id="ENSGT00940000153916"/>
<dbReference type="Pfam" id="PF04193">
    <property type="entry name" value="PQ-loop"/>
    <property type="match status" value="1"/>
</dbReference>
<feature type="transmembrane region" description="Helical" evidence="9">
    <location>
        <begin position="97"/>
        <end position="116"/>
    </location>
</feature>
<reference evidence="10" key="1">
    <citation type="submission" date="2025-08" db="UniProtKB">
        <authorList>
            <consortium name="Ensembl"/>
        </authorList>
    </citation>
    <scope>IDENTIFICATION</scope>
</reference>
<organism evidence="10 11">
    <name type="scientific">Taeniopygia guttata</name>
    <name type="common">Zebra finch</name>
    <name type="synonym">Poephila guttata</name>
    <dbReference type="NCBI Taxonomy" id="59729"/>
    <lineage>
        <taxon>Eukaryota</taxon>
        <taxon>Metazoa</taxon>
        <taxon>Chordata</taxon>
        <taxon>Craniata</taxon>
        <taxon>Vertebrata</taxon>
        <taxon>Euteleostomi</taxon>
        <taxon>Archelosauria</taxon>
        <taxon>Archosauria</taxon>
        <taxon>Dinosauria</taxon>
        <taxon>Saurischia</taxon>
        <taxon>Theropoda</taxon>
        <taxon>Coelurosauria</taxon>
        <taxon>Aves</taxon>
        <taxon>Neognathae</taxon>
        <taxon>Neoaves</taxon>
        <taxon>Telluraves</taxon>
        <taxon>Australaves</taxon>
        <taxon>Passeriformes</taxon>
        <taxon>Passeroidea</taxon>
        <taxon>Estrildidae</taxon>
        <taxon>Estrildinae</taxon>
        <taxon>Taeniopygia</taxon>
    </lineage>
</organism>
<dbReference type="PANTHER" id="PTHR12226">
    <property type="entry name" value="MANNOSE-P-DOLICHOL UTILIZATION DEFECT 1 LEC35 -RELATED"/>
    <property type="match status" value="1"/>
</dbReference>
<proteinExistence type="inferred from homology"/>
<keyword evidence="3 8" id="KW-0812">Transmembrane</keyword>
<dbReference type="Gene3D" id="1.20.1280.290">
    <property type="match status" value="1"/>
</dbReference>
<dbReference type="GO" id="GO:0009312">
    <property type="term" value="P:oligosaccharide biosynthetic process"/>
    <property type="evidence" value="ECO:0007669"/>
    <property type="project" value="TreeGrafter"/>
</dbReference>
<sequence>MEPLRPWLVPFLLPEHCFDQFFLRFQLLHVPCLKILLSKVLGYGIVAGSVLVKVPQLLKVWGSRSGGGLSLPSVLLELLALGGSVGYGCARNFPFSAWGESLFLLLQTLTLLFLILHFGGRTGRGLALVAVFGAFLGLLVSPLTPLSFVTALQALNLPIIILSRLIQIVTNARQGHTGQLSGVSTGLLFGGALARIFTSLTETGDLLLASTFAASATCNGVLLAQVLLLGGSRDPHPKKE</sequence>
<feature type="transmembrane region" description="Helical" evidence="9">
    <location>
        <begin position="66"/>
        <end position="85"/>
    </location>
</feature>
<evidence type="ECO:0000256" key="5">
    <source>
        <dbReference type="ARBA" id="ARBA00022989"/>
    </source>
</evidence>
<dbReference type="GO" id="GO:0016020">
    <property type="term" value="C:membrane"/>
    <property type="evidence" value="ECO:0007669"/>
    <property type="project" value="UniProtKB-SubCell"/>
</dbReference>
<comment type="similarity">
    <text evidence="7">Belongs to the MPDU1 (TC 2.A.43.3) family.</text>
</comment>
<evidence type="ECO:0000256" key="6">
    <source>
        <dbReference type="ARBA" id="ARBA00023136"/>
    </source>
</evidence>
<dbReference type="Ensembl" id="ENSTGUT00000038859.1">
    <property type="protein sequence ID" value="ENSTGUP00000035439.1"/>
    <property type="gene ID" value="ENSTGUG00000023837.1"/>
</dbReference>
<dbReference type="PANTHER" id="PTHR12226:SF2">
    <property type="entry name" value="MANNOSE-P-DOLICHOL UTILIZATION DEFECT 1 PROTEIN"/>
    <property type="match status" value="1"/>
</dbReference>
<evidence type="ECO:0000256" key="7">
    <source>
        <dbReference type="ARBA" id="ARBA00038475"/>
    </source>
</evidence>
<dbReference type="SMART" id="SM00679">
    <property type="entry name" value="CTNS"/>
    <property type="match status" value="2"/>
</dbReference>
<keyword evidence="5 8" id="KW-1133">Transmembrane helix</keyword>